<keyword evidence="2" id="KW-1185">Reference proteome</keyword>
<dbReference type="Pfam" id="PF03745">
    <property type="entry name" value="DUF309"/>
    <property type="match status" value="1"/>
</dbReference>
<dbReference type="SUPFAM" id="SSF140663">
    <property type="entry name" value="TTHA0068-like"/>
    <property type="match status" value="1"/>
</dbReference>
<dbReference type="InterPro" id="IPR005500">
    <property type="entry name" value="DUF309"/>
</dbReference>
<gene>
    <name evidence="1" type="ordered locus">VMUT_1261</name>
</gene>
<dbReference type="eggNOG" id="arCOG03705">
    <property type="taxonomic scope" value="Archaea"/>
</dbReference>
<dbReference type="STRING" id="985053.VMUT_1261"/>
<reference evidence="1 2" key="1">
    <citation type="journal article" date="2011" name="J. Bacteriol.">
        <title>Complete genome sequence of 'Vulcanisaeta moutnovskia' strain 768-28, a novel member of the hyperthermophilic crenarchaeal genus vulcanisaeta.</title>
        <authorList>
            <person name="Gumerov V.M."/>
            <person name="Mardanov A.V."/>
            <person name="Beletsky A.V."/>
            <person name="Prokofeva M.I."/>
            <person name="Bonch-Osmolovskaya E.A."/>
            <person name="Ravin N.V."/>
            <person name="Skryabin K.G."/>
        </authorList>
    </citation>
    <scope>NUCLEOTIDE SEQUENCE [LARGE SCALE GENOMIC DNA]</scope>
    <source>
        <strain evidence="1 2">768-28</strain>
    </source>
</reference>
<dbReference type="AlphaFoldDB" id="F0QYN3"/>
<evidence type="ECO:0000313" key="1">
    <source>
        <dbReference type="EMBL" id="ADY01466.1"/>
    </source>
</evidence>
<dbReference type="InterPro" id="IPR023203">
    <property type="entry name" value="TTHA0068_sf"/>
</dbReference>
<dbReference type="EMBL" id="CP002529">
    <property type="protein sequence ID" value="ADY01466.1"/>
    <property type="molecule type" value="Genomic_DNA"/>
</dbReference>
<dbReference type="GeneID" id="10288913"/>
<dbReference type="Proteomes" id="UP000007485">
    <property type="component" value="Chromosome"/>
</dbReference>
<organism evidence="1 2">
    <name type="scientific">Vulcanisaeta moutnovskia (strain 768-28)</name>
    <dbReference type="NCBI Taxonomy" id="985053"/>
    <lineage>
        <taxon>Archaea</taxon>
        <taxon>Thermoproteota</taxon>
        <taxon>Thermoprotei</taxon>
        <taxon>Thermoproteales</taxon>
        <taxon>Thermoproteaceae</taxon>
        <taxon>Vulcanisaeta</taxon>
    </lineage>
</organism>
<dbReference type="KEGG" id="vmo:VMUT_1261"/>
<dbReference type="OrthoDB" id="28179at2157"/>
<evidence type="ECO:0008006" key="3">
    <source>
        <dbReference type="Google" id="ProtNLM"/>
    </source>
</evidence>
<evidence type="ECO:0000313" key="2">
    <source>
        <dbReference type="Proteomes" id="UP000007485"/>
    </source>
</evidence>
<sequence length="189" mass="22131">MQGNRTLIVVNNPGLTPANRQELMNELRQVGLKIINVRIASDHIEIDLYINDMTIEKIKSLGFIIRELISINKENEDKVLNEENAAMTYVRLFNEERFWEAHEALERIWHRSKDEGIRGLIILAAAFVKIQENNPEAFRRLIIRARELITSNEIPWINKENLLRKIDSALTTMKSFKIEEQDLRPIQKT</sequence>
<accession>F0QYN3</accession>
<dbReference type="HOGENOM" id="CLU_1465195_0_0_2"/>
<protein>
    <recommendedName>
        <fullName evidence="3">DUF309 domain-containing protein</fullName>
    </recommendedName>
</protein>
<proteinExistence type="predicted"/>
<dbReference type="RefSeq" id="WP_013604628.1">
    <property type="nucleotide sequence ID" value="NC_015151.1"/>
</dbReference>
<name>F0QYN3_VULM7</name>
<dbReference type="Gene3D" id="1.10.3450.10">
    <property type="entry name" value="TTHA0068-like"/>
    <property type="match status" value="1"/>
</dbReference>